<evidence type="ECO:0000256" key="7">
    <source>
        <dbReference type="ARBA" id="ARBA00047464"/>
    </source>
</evidence>
<dbReference type="HAMAP" id="MF_00087">
    <property type="entry name" value="Glu_tRNA_reductase"/>
    <property type="match status" value="1"/>
</dbReference>
<evidence type="ECO:0000256" key="1">
    <source>
        <dbReference type="ARBA" id="ARBA00005059"/>
    </source>
</evidence>
<comment type="catalytic activity">
    <reaction evidence="7 8 9">
        <text>(S)-4-amino-5-oxopentanoate + tRNA(Glu) + NADP(+) = L-glutamyl-tRNA(Glu) + NADPH + H(+)</text>
        <dbReference type="Rhea" id="RHEA:12344"/>
        <dbReference type="Rhea" id="RHEA-COMP:9663"/>
        <dbReference type="Rhea" id="RHEA-COMP:9680"/>
        <dbReference type="ChEBI" id="CHEBI:15378"/>
        <dbReference type="ChEBI" id="CHEBI:57501"/>
        <dbReference type="ChEBI" id="CHEBI:57783"/>
        <dbReference type="ChEBI" id="CHEBI:58349"/>
        <dbReference type="ChEBI" id="CHEBI:78442"/>
        <dbReference type="ChEBI" id="CHEBI:78520"/>
        <dbReference type="EC" id="1.2.1.70"/>
    </reaction>
</comment>
<dbReference type="Gene3D" id="3.30.460.30">
    <property type="entry name" value="Glutamyl-tRNA reductase, N-terminal domain"/>
    <property type="match status" value="1"/>
</dbReference>
<dbReference type="InterPro" id="IPR006151">
    <property type="entry name" value="Shikm_DH/Glu-tRNA_Rdtase"/>
</dbReference>
<name>A0ABN6M9A9_9BACT</name>
<comment type="subunit">
    <text evidence="8">Homodimer.</text>
</comment>
<evidence type="ECO:0000256" key="4">
    <source>
        <dbReference type="ARBA" id="ARBA00022857"/>
    </source>
</evidence>
<feature type="binding site" evidence="8">
    <location>
        <begin position="197"/>
        <end position="202"/>
    </location>
    <ligand>
        <name>NADP(+)</name>
        <dbReference type="ChEBI" id="CHEBI:58349"/>
    </ligand>
</feature>
<evidence type="ECO:0000256" key="9">
    <source>
        <dbReference type="RuleBase" id="RU000584"/>
    </source>
</evidence>
<dbReference type="InterPro" id="IPR036343">
    <property type="entry name" value="GluRdtase_N_sf"/>
</dbReference>
<evidence type="ECO:0000256" key="6">
    <source>
        <dbReference type="ARBA" id="ARBA00023244"/>
    </source>
</evidence>
<feature type="binding site" evidence="8">
    <location>
        <begin position="122"/>
        <end position="124"/>
    </location>
    <ligand>
        <name>substrate</name>
    </ligand>
</feature>
<dbReference type="PANTHER" id="PTHR43013">
    <property type="entry name" value="GLUTAMYL-TRNA REDUCTASE"/>
    <property type="match status" value="1"/>
</dbReference>
<evidence type="ECO:0000256" key="2">
    <source>
        <dbReference type="ARBA" id="ARBA00005916"/>
    </source>
</evidence>
<comment type="similarity">
    <text evidence="2 8 9">Belongs to the glutamyl-tRNA reductase family.</text>
</comment>
<feature type="binding site" evidence="8">
    <location>
        <position position="128"/>
    </location>
    <ligand>
        <name>substrate</name>
    </ligand>
</feature>
<evidence type="ECO:0000313" key="13">
    <source>
        <dbReference type="EMBL" id="BDD88037.1"/>
    </source>
</evidence>
<dbReference type="InterPro" id="IPR015895">
    <property type="entry name" value="4pyrrol_synth_GluRdtase_N"/>
</dbReference>
<evidence type="ECO:0000259" key="10">
    <source>
        <dbReference type="Pfam" id="PF00745"/>
    </source>
</evidence>
<dbReference type="Proteomes" id="UP000830055">
    <property type="component" value="Chromosome"/>
</dbReference>
<dbReference type="PIRSF" id="PIRSF000445">
    <property type="entry name" value="4pyrrol_synth_GluRdtase"/>
    <property type="match status" value="1"/>
</dbReference>
<comment type="domain">
    <text evidence="8">Possesses an unusual extended V-shaped dimeric structure with each monomer consisting of three distinct domains arranged along a curved 'spinal' alpha-helix. The N-terminal catalytic domain specifically recognizes the glutamate moiety of the substrate. The second domain is the NADPH-binding domain, and the third C-terminal domain is responsible for dimerization.</text>
</comment>
<organism evidence="13 14">
    <name type="scientific">Desulfofustis limnaeus</name>
    <dbReference type="NCBI Taxonomy" id="2740163"/>
    <lineage>
        <taxon>Bacteria</taxon>
        <taxon>Pseudomonadati</taxon>
        <taxon>Thermodesulfobacteriota</taxon>
        <taxon>Desulfobulbia</taxon>
        <taxon>Desulfobulbales</taxon>
        <taxon>Desulfocapsaceae</taxon>
        <taxon>Desulfofustis</taxon>
    </lineage>
</organism>
<accession>A0ABN6M9A9</accession>
<dbReference type="PROSITE" id="PS00747">
    <property type="entry name" value="GLUTR"/>
    <property type="match status" value="1"/>
</dbReference>
<evidence type="ECO:0000256" key="8">
    <source>
        <dbReference type="HAMAP-Rule" id="MF_00087"/>
    </source>
</evidence>
<dbReference type="InterPro" id="IPR000343">
    <property type="entry name" value="4pyrrol_synth_GluRdtase"/>
</dbReference>
<feature type="active site" description="Nucleophile" evidence="8">
    <location>
        <position position="59"/>
    </location>
</feature>
<dbReference type="Pfam" id="PF05201">
    <property type="entry name" value="GlutR_N"/>
    <property type="match status" value="1"/>
</dbReference>
<feature type="binding site" evidence="8">
    <location>
        <position position="117"/>
    </location>
    <ligand>
        <name>substrate</name>
    </ligand>
</feature>
<dbReference type="CDD" id="cd05213">
    <property type="entry name" value="NAD_bind_Glutamyl_tRNA_reduct"/>
    <property type="match status" value="1"/>
</dbReference>
<dbReference type="Gene3D" id="3.40.50.720">
    <property type="entry name" value="NAD(P)-binding Rossmann-like Domain"/>
    <property type="match status" value="1"/>
</dbReference>
<evidence type="ECO:0000256" key="3">
    <source>
        <dbReference type="ARBA" id="ARBA00012970"/>
    </source>
</evidence>
<feature type="domain" description="Glutamyl-tRNA reductase N-terminal" evidence="12">
    <location>
        <begin position="16"/>
        <end position="164"/>
    </location>
</feature>
<dbReference type="EMBL" id="AP025516">
    <property type="protein sequence ID" value="BDD88037.1"/>
    <property type="molecule type" value="Genomic_DNA"/>
</dbReference>
<comment type="pathway">
    <text evidence="1 8 9">Porphyrin-containing compound metabolism; protoporphyrin-IX biosynthesis; 5-aminolevulinate from L-glutamyl-tRNA(Glu): step 1/2.</text>
</comment>
<evidence type="ECO:0000259" key="11">
    <source>
        <dbReference type="Pfam" id="PF01488"/>
    </source>
</evidence>
<dbReference type="PANTHER" id="PTHR43013:SF1">
    <property type="entry name" value="GLUTAMYL-TRNA REDUCTASE"/>
    <property type="match status" value="1"/>
</dbReference>
<feature type="binding site" evidence="8">
    <location>
        <begin position="58"/>
        <end position="61"/>
    </location>
    <ligand>
        <name>substrate</name>
    </ligand>
</feature>
<dbReference type="Pfam" id="PF00745">
    <property type="entry name" value="GlutR_dimer"/>
    <property type="match status" value="1"/>
</dbReference>
<evidence type="ECO:0000259" key="12">
    <source>
        <dbReference type="Pfam" id="PF05201"/>
    </source>
</evidence>
<keyword evidence="5 8" id="KW-0560">Oxidoreductase</keyword>
<dbReference type="NCBIfam" id="TIGR01035">
    <property type="entry name" value="hemA"/>
    <property type="match status" value="1"/>
</dbReference>
<feature type="domain" description="Tetrapyrrole biosynthesis glutamyl-tRNA reductase dimerisation" evidence="10">
    <location>
        <begin position="329"/>
        <end position="426"/>
    </location>
</feature>
<feature type="site" description="Important for activity" evidence="8">
    <location>
        <position position="107"/>
    </location>
</feature>
<dbReference type="SUPFAM" id="SSF51735">
    <property type="entry name" value="NAD(P)-binding Rossmann-fold domains"/>
    <property type="match status" value="1"/>
</dbReference>
<feature type="domain" description="Quinate/shikimate 5-dehydrogenase/glutamyl-tRNA reductase" evidence="11">
    <location>
        <begin position="180"/>
        <end position="314"/>
    </location>
</feature>
<keyword evidence="4 8" id="KW-0521">NADP</keyword>
<keyword evidence="14" id="KW-1185">Reference proteome</keyword>
<dbReference type="Pfam" id="PF01488">
    <property type="entry name" value="Shikimate_DH"/>
    <property type="match status" value="1"/>
</dbReference>
<dbReference type="InterPro" id="IPR036291">
    <property type="entry name" value="NAD(P)-bd_dom_sf"/>
</dbReference>
<gene>
    <name evidence="8 13" type="primary">hemA</name>
    <name evidence="13" type="ORF">DPPLL_24020</name>
</gene>
<dbReference type="InterPro" id="IPR036453">
    <property type="entry name" value="GluRdtase_dimer_dom_sf"/>
</dbReference>
<dbReference type="SUPFAM" id="SSF69075">
    <property type="entry name" value="Glutamyl tRNA-reductase dimerization domain"/>
    <property type="match status" value="1"/>
</dbReference>
<keyword evidence="6 8" id="KW-0627">Porphyrin biosynthesis</keyword>
<dbReference type="InterPro" id="IPR015896">
    <property type="entry name" value="4pyrrol_synth_GluRdtase_dimer"/>
</dbReference>
<evidence type="ECO:0000313" key="14">
    <source>
        <dbReference type="Proteomes" id="UP000830055"/>
    </source>
</evidence>
<dbReference type="SUPFAM" id="SSF69742">
    <property type="entry name" value="Glutamyl tRNA-reductase catalytic, N-terminal domain"/>
    <property type="match status" value="1"/>
</dbReference>
<reference evidence="13 14" key="1">
    <citation type="submission" date="2022-01" db="EMBL/GenBank/DDBJ databases">
        <title>Desulfofustis limnae sp. nov., a novel mesophilic sulfate-reducing bacterium isolated from marsh soil.</title>
        <authorList>
            <person name="Watanabe M."/>
            <person name="Takahashi A."/>
            <person name="Kojima H."/>
            <person name="Fukui M."/>
        </authorList>
    </citation>
    <scope>NUCLEOTIDE SEQUENCE [LARGE SCALE GENOMIC DNA]</scope>
    <source>
        <strain evidence="13 14">PPLL</strain>
    </source>
</reference>
<sequence length="442" mass="48692">MHAMGNIPTGRTITLLGVNHKTTPVEIRECLALRGGYEEALTDLKAIAGEVEHYLLSTCNRVELLFVSNGDALLEERLAGFLFGDAILPEDRQRYSYRYVGAEAVNHLFQVASSLDSLVVGEAQILGQIKEAYRHAAAHQCTGPLLNKLLHKSFSVAKRVRSETGIGSAAVSISSAAVGLAKKIFGRLEEKQVLLIGAGEMAELAAEHLIGQGIGGVMVANRTVERAVELAGRFHGRACSLDDLITQLREVDIVISSTGAAGLILREEEVRPLMRSRRNRPLFFIDIAVPRDLDPALNDIDNVFLYDIDDLSQVVEGNRAEREKEAVTARQIIDEETHKFCRWQEGLAVTPTIAALRRKADDICRRELARTLPKLELNEGDRQRIERLAQSIASKMLYDPLQFLKSPSCRQGDTAKIDMVRTVFGLENNGVSDDDDTSVDPA</sequence>
<comment type="miscellaneous">
    <text evidence="8">During catalysis, the active site Cys acts as a nucleophile attacking the alpha-carbonyl group of tRNA-bound glutamate with the formation of a thioester intermediate between enzyme and glutamate, and the concomitant release of tRNA(Glu). The thioester intermediate is finally reduced by direct hydride transfer from NADPH, to form the product GSA.</text>
</comment>
<dbReference type="EC" id="1.2.1.70" evidence="3 8"/>
<evidence type="ECO:0000256" key="5">
    <source>
        <dbReference type="ARBA" id="ARBA00023002"/>
    </source>
</evidence>
<protein>
    <recommendedName>
        <fullName evidence="3 8">Glutamyl-tRNA reductase</fullName>
        <shortName evidence="8">GluTR</shortName>
        <ecNumber evidence="3 8">1.2.1.70</ecNumber>
    </recommendedName>
</protein>
<dbReference type="InterPro" id="IPR018214">
    <property type="entry name" value="GluRdtase_CS"/>
</dbReference>
<proteinExistence type="inferred from homology"/>
<comment type="function">
    <text evidence="8">Catalyzes the NADPH-dependent reduction of glutamyl-tRNA(Glu) to glutamate 1-semialdehyde (GSA).</text>
</comment>